<dbReference type="AlphaFoldDB" id="A0A9W7EQR3"/>
<feature type="domain" description="5-hmdU DNA kinase helical" evidence="2">
    <location>
        <begin position="462"/>
        <end position="725"/>
    </location>
</feature>
<dbReference type="OrthoDB" id="433924at2759"/>
<feature type="region of interest" description="Disordered" evidence="1">
    <location>
        <begin position="22"/>
        <end position="43"/>
    </location>
</feature>
<sequence>MSYAANSPLLQQHFSIQVKGGNEVEGTVGTPQTQTQASQEGFPPGADVTAMHNEIPHDALVLLYSGTQSKYKVEFSDGSMAYLPVAEVTPRREVTPKQEASNYESSFVGGELVVVDDDSMGSTPQQAQPLRRQQSHQEQTVEIPKPCISPTTFQIARMDPIPSTFNTTFNTTTTTTTTATATAISPSQQRQSVRTAQKRQRDYELFKSDPTFVKKKFNELKEKLVISGGKEEWLEDWSVDMTPSTLYFVAPGRQKFRSTHEVIRHFDLTAVSSPRKKSAAATTTARKPPQLIMEIDSGKQPGTMLKKAIIKPLLELIGRKGDFDDEISKITNLFTAENPPSKILNCPDFRVYDKYFLSEAISVNLVSMYLFCWERQEMYHRKKSNPANHKSQDKSSSFPIFSNYKWCNVYRELDRGTRFLRGQLLKPHVKACKSVVLAKRKQLASEPPAVVTANDPQNIISQELASPTPESIAEVLWYSLIYRRANSVWTWDALGGIPPLPKNAEETKKFNALMSSFEGIKDETPNGKFFATCHIDSGGMDKYKLYLRELLGTINKGPNKGRRLIDVMGANISDIILSDEKATETSTKTKAERIFDTIIPLKGNGRFFCWQITSDIIEGCGIEEGKEWMELGPGALSGVERVFFGKAADKSSRGKFIFKEIKARFGEISDSVQKNIVQDICRIIRGLQDHVFEHMGLTFRKFRNLDINMKNLEHCLCEFFKYCNMIENLNGAKKTVYEPTKETGTKMNMDLNRKCCVCDDAGRGANAAGKQRFNETLSVRRMCASCAEVFCEGCVGVLGEWTGKFGQEGQWSCPFCVACEAGKASSTTGATSAKCSEKSKL</sequence>
<proteinExistence type="predicted"/>
<dbReference type="InterPro" id="IPR040684">
    <property type="entry name" value="HMUDK_hel"/>
</dbReference>
<feature type="region of interest" description="Disordered" evidence="1">
    <location>
        <begin position="119"/>
        <end position="140"/>
    </location>
</feature>
<dbReference type="EMBL" id="BRXY01000316">
    <property type="protein sequence ID" value="GMH86525.1"/>
    <property type="molecule type" value="Genomic_DNA"/>
</dbReference>
<comment type="caution">
    <text evidence="3">The sequence shown here is derived from an EMBL/GenBank/DDBJ whole genome shotgun (WGS) entry which is preliminary data.</text>
</comment>
<evidence type="ECO:0000313" key="4">
    <source>
        <dbReference type="Proteomes" id="UP001165085"/>
    </source>
</evidence>
<evidence type="ECO:0000259" key="2">
    <source>
        <dbReference type="Pfam" id="PF18723"/>
    </source>
</evidence>
<feature type="compositionally biased region" description="Polar residues" evidence="1">
    <location>
        <begin position="29"/>
        <end position="39"/>
    </location>
</feature>
<gene>
    <name evidence="3" type="ORF">TrST_g3745</name>
</gene>
<feature type="compositionally biased region" description="Polar residues" evidence="1">
    <location>
        <begin position="120"/>
        <end position="140"/>
    </location>
</feature>
<dbReference type="Proteomes" id="UP001165085">
    <property type="component" value="Unassembled WGS sequence"/>
</dbReference>
<reference evidence="4" key="1">
    <citation type="journal article" date="2023" name="Commun. Biol.">
        <title>Genome analysis of Parmales, the sister group of diatoms, reveals the evolutionary specialization of diatoms from phago-mixotrophs to photoautotrophs.</title>
        <authorList>
            <person name="Ban H."/>
            <person name="Sato S."/>
            <person name="Yoshikawa S."/>
            <person name="Yamada K."/>
            <person name="Nakamura Y."/>
            <person name="Ichinomiya M."/>
            <person name="Sato N."/>
            <person name="Blanc-Mathieu R."/>
            <person name="Endo H."/>
            <person name="Kuwata A."/>
            <person name="Ogata H."/>
        </authorList>
    </citation>
    <scope>NUCLEOTIDE SEQUENCE [LARGE SCALE GENOMIC DNA]</scope>
    <source>
        <strain evidence="4">NIES 3701</strain>
    </source>
</reference>
<keyword evidence="4" id="KW-1185">Reference proteome</keyword>
<feature type="domain" description="5-hmdU DNA kinase helical" evidence="2">
    <location>
        <begin position="367"/>
        <end position="425"/>
    </location>
</feature>
<protein>
    <recommendedName>
        <fullName evidence="2">5-hmdU DNA kinase helical domain-containing protein</fullName>
    </recommendedName>
</protein>
<accession>A0A9W7EQR3</accession>
<evidence type="ECO:0000313" key="3">
    <source>
        <dbReference type="EMBL" id="GMH86525.1"/>
    </source>
</evidence>
<name>A0A9W7EQR3_9STRA</name>
<evidence type="ECO:0000256" key="1">
    <source>
        <dbReference type="SAM" id="MobiDB-lite"/>
    </source>
</evidence>
<organism evidence="3 4">
    <name type="scientific">Triparma strigata</name>
    <dbReference type="NCBI Taxonomy" id="1606541"/>
    <lineage>
        <taxon>Eukaryota</taxon>
        <taxon>Sar</taxon>
        <taxon>Stramenopiles</taxon>
        <taxon>Ochrophyta</taxon>
        <taxon>Bolidophyceae</taxon>
        <taxon>Parmales</taxon>
        <taxon>Triparmaceae</taxon>
        <taxon>Triparma</taxon>
    </lineage>
</organism>
<dbReference type="Pfam" id="PF18723">
    <property type="entry name" value="HMUDK_hel"/>
    <property type="match status" value="2"/>
</dbReference>